<organism evidence="11 12">
    <name type="scientific">Desmospora activa DSM 45169</name>
    <dbReference type="NCBI Taxonomy" id="1121389"/>
    <lineage>
        <taxon>Bacteria</taxon>
        <taxon>Bacillati</taxon>
        <taxon>Bacillota</taxon>
        <taxon>Bacilli</taxon>
        <taxon>Bacillales</taxon>
        <taxon>Thermoactinomycetaceae</taxon>
        <taxon>Desmospora</taxon>
    </lineage>
</organism>
<feature type="domain" description="OmpR/PhoB-type" evidence="10">
    <location>
        <begin position="128"/>
        <end position="229"/>
    </location>
</feature>
<evidence type="ECO:0000313" key="12">
    <source>
        <dbReference type="Proteomes" id="UP000241639"/>
    </source>
</evidence>
<dbReference type="FunFam" id="3.40.50.2300:FF:000001">
    <property type="entry name" value="DNA-binding response regulator PhoB"/>
    <property type="match status" value="1"/>
</dbReference>
<dbReference type="Gene3D" id="6.10.250.690">
    <property type="match status" value="1"/>
</dbReference>
<dbReference type="Gene3D" id="1.10.10.10">
    <property type="entry name" value="Winged helix-like DNA-binding domain superfamily/Winged helix DNA-binding domain"/>
    <property type="match status" value="1"/>
</dbReference>
<sequence length="232" mass="26458">MNQLKTILIVDDEEKIREVLASYLSHAGYQTLEAATGKEAIEAQRNQSVDLVILDLMLPDRSGEEVCQEIRRQSAVPILMLTAKVEEQHRIEGLSIGADDYVIKPFSPREIVARVQAILRRSGEDLLAERISFQDGELIVDTGAKTVYKQGDPIHLTPIEYRLVQILARNPKRSFSREELVEKLFGFDYSGDTRTIDQHMKNLRNKVESDPKNPLYFKTVFGFGYRFDGEKS</sequence>
<dbReference type="FunFam" id="1.10.10.10:FF:000018">
    <property type="entry name" value="DNA-binding response regulator ResD"/>
    <property type="match status" value="1"/>
</dbReference>
<gene>
    <name evidence="11" type="ORF">C8J48_1205</name>
</gene>
<proteinExistence type="predicted"/>
<keyword evidence="6" id="KW-0804">Transcription</keyword>
<dbReference type="EMBL" id="PZZP01000001">
    <property type="protein sequence ID" value="PTM58620.1"/>
    <property type="molecule type" value="Genomic_DNA"/>
</dbReference>
<dbReference type="GO" id="GO:0000156">
    <property type="term" value="F:phosphorelay response regulator activity"/>
    <property type="evidence" value="ECO:0007669"/>
    <property type="project" value="TreeGrafter"/>
</dbReference>
<reference evidence="11 12" key="1">
    <citation type="submission" date="2018-04" db="EMBL/GenBank/DDBJ databases">
        <title>Genomic Encyclopedia of Archaeal and Bacterial Type Strains, Phase II (KMG-II): from individual species to whole genera.</title>
        <authorList>
            <person name="Goeker M."/>
        </authorList>
    </citation>
    <scope>NUCLEOTIDE SEQUENCE [LARGE SCALE GENOMIC DNA]</scope>
    <source>
        <strain evidence="11 12">DSM 45169</strain>
    </source>
</reference>
<dbReference type="InterPro" id="IPR016032">
    <property type="entry name" value="Sig_transdc_resp-reg_C-effctor"/>
</dbReference>
<evidence type="ECO:0000256" key="5">
    <source>
        <dbReference type="ARBA" id="ARBA00023125"/>
    </source>
</evidence>
<evidence type="ECO:0000256" key="8">
    <source>
        <dbReference type="PROSITE-ProRule" id="PRU01091"/>
    </source>
</evidence>
<dbReference type="Proteomes" id="UP000241639">
    <property type="component" value="Unassembled WGS sequence"/>
</dbReference>
<feature type="domain" description="Response regulatory" evidence="9">
    <location>
        <begin position="6"/>
        <end position="119"/>
    </location>
</feature>
<protein>
    <submittedName>
        <fullName evidence="11">DNA-binding response OmpR family regulator</fullName>
    </submittedName>
</protein>
<dbReference type="InterPro" id="IPR011006">
    <property type="entry name" value="CheY-like_superfamily"/>
</dbReference>
<evidence type="ECO:0000256" key="2">
    <source>
        <dbReference type="ARBA" id="ARBA00022553"/>
    </source>
</evidence>
<dbReference type="InterPro" id="IPR001789">
    <property type="entry name" value="Sig_transdc_resp-reg_receiver"/>
</dbReference>
<evidence type="ECO:0000256" key="4">
    <source>
        <dbReference type="ARBA" id="ARBA00023015"/>
    </source>
</evidence>
<dbReference type="InterPro" id="IPR036388">
    <property type="entry name" value="WH-like_DNA-bd_sf"/>
</dbReference>
<evidence type="ECO:0000259" key="10">
    <source>
        <dbReference type="PROSITE" id="PS51755"/>
    </source>
</evidence>
<evidence type="ECO:0000313" key="11">
    <source>
        <dbReference type="EMBL" id="PTM58620.1"/>
    </source>
</evidence>
<dbReference type="GO" id="GO:0000976">
    <property type="term" value="F:transcription cis-regulatory region binding"/>
    <property type="evidence" value="ECO:0007669"/>
    <property type="project" value="TreeGrafter"/>
</dbReference>
<keyword evidence="12" id="KW-1185">Reference proteome</keyword>
<dbReference type="AlphaFoldDB" id="A0A2T4Z9Q6"/>
<dbReference type="GO" id="GO:0032993">
    <property type="term" value="C:protein-DNA complex"/>
    <property type="evidence" value="ECO:0007669"/>
    <property type="project" value="TreeGrafter"/>
</dbReference>
<dbReference type="InterPro" id="IPR001867">
    <property type="entry name" value="OmpR/PhoB-type_DNA-bd"/>
</dbReference>
<evidence type="ECO:0000259" key="9">
    <source>
        <dbReference type="PROSITE" id="PS50110"/>
    </source>
</evidence>
<keyword evidence="4" id="KW-0805">Transcription regulation</keyword>
<dbReference type="Pfam" id="PF00486">
    <property type="entry name" value="Trans_reg_C"/>
    <property type="match status" value="1"/>
</dbReference>
<accession>A0A2T4Z9Q6</accession>
<dbReference type="CDD" id="cd17574">
    <property type="entry name" value="REC_OmpR"/>
    <property type="match status" value="1"/>
</dbReference>
<comment type="subcellular location">
    <subcellularLocation>
        <location evidence="1">Cytoplasm</location>
    </subcellularLocation>
</comment>
<evidence type="ECO:0000256" key="6">
    <source>
        <dbReference type="ARBA" id="ARBA00023163"/>
    </source>
</evidence>
<dbReference type="InterPro" id="IPR039420">
    <property type="entry name" value="WalR-like"/>
</dbReference>
<name>A0A2T4Z9Q6_9BACL</name>
<dbReference type="PROSITE" id="PS50110">
    <property type="entry name" value="RESPONSE_REGULATORY"/>
    <property type="match status" value="1"/>
</dbReference>
<dbReference type="Pfam" id="PF00072">
    <property type="entry name" value="Response_reg"/>
    <property type="match status" value="1"/>
</dbReference>
<feature type="DNA-binding region" description="OmpR/PhoB-type" evidence="8">
    <location>
        <begin position="128"/>
        <end position="229"/>
    </location>
</feature>
<keyword evidence="3" id="KW-0902">Two-component regulatory system</keyword>
<evidence type="ECO:0000256" key="3">
    <source>
        <dbReference type="ARBA" id="ARBA00023012"/>
    </source>
</evidence>
<dbReference type="PROSITE" id="PS51755">
    <property type="entry name" value="OMPR_PHOB"/>
    <property type="match status" value="1"/>
</dbReference>
<evidence type="ECO:0000256" key="1">
    <source>
        <dbReference type="ARBA" id="ARBA00004496"/>
    </source>
</evidence>
<dbReference type="SMART" id="SM00862">
    <property type="entry name" value="Trans_reg_C"/>
    <property type="match status" value="1"/>
</dbReference>
<comment type="caution">
    <text evidence="11">The sequence shown here is derived from an EMBL/GenBank/DDBJ whole genome shotgun (WGS) entry which is preliminary data.</text>
</comment>
<dbReference type="GO" id="GO:0006355">
    <property type="term" value="P:regulation of DNA-templated transcription"/>
    <property type="evidence" value="ECO:0007669"/>
    <property type="project" value="InterPro"/>
</dbReference>
<feature type="modified residue" description="4-aspartylphosphate" evidence="7">
    <location>
        <position position="55"/>
    </location>
</feature>
<dbReference type="PANTHER" id="PTHR48111:SF73">
    <property type="entry name" value="ALKALINE PHOSPHATASE SYNTHESIS TRANSCRIPTIONAL REGULATORY PROTEIN PHOP"/>
    <property type="match status" value="1"/>
</dbReference>
<dbReference type="PANTHER" id="PTHR48111">
    <property type="entry name" value="REGULATOR OF RPOS"/>
    <property type="match status" value="1"/>
</dbReference>
<dbReference type="GO" id="GO:0005829">
    <property type="term" value="C:cytosol"/>
    <property type="evidence" value="ECO:0007669"/>
    <property type="project" value="TreeGrafter"/>
</dbReference>
<dbReference type="SMART" id="SM00448">
    <property type="entry name" value="REC"/>
    <property type="match status" value="1"/>
</dbReference>
<dbReference type="SUPFAM" id="SSF52172">
    <property type="entry name" value="CheY-like"/>
    <property type="match status" value="1"/>
</dbReference>
<keyword evidence="2 7" id="KW-0597">Phosphoprotein</keyword>
<evidence type="ECO:0000256" key="7">
    <source>
        <dbReference type="PROSITE-ProRule" id="PRU00169"/>
    </source>
</evidence>
<dbReference type="CDD" id="cd00383">
    <property type="entry name" value="trans_reg_C"/>
    <property type="match status" value="1"/>
</dbReference>
<dbReference type="SUPFAM" id="SSF46894">
    <property type="entry name" value="C-terminal effector domain of the bipartite response regulators"/>
    <property type="match status" value="1"/>
</dbReference>
<keyword evidence="5 8" id="KW-0238">DNA-binding</keyword>
<dbReference type="Gene3D" id="3.40.50.2300">
    <property type="match status" value="1"/>
</dbReference>